<dbReference type="InterPro" id="IPR002123">
    <property type="entry name" value="Plipid/glycerol_acylTrfase"/>
</dbReference>
<proteinExistence type="inferred from homology"/>
<keyword evidence="3 7" id="KW-0012">Acyltransferase</keyword>
<comment type="similarity">
    <text evidence="1">Belongs to the 1-acyl-sn-glycerol-3-phosphate acyltransferase family.</text>
</comment>
<dbReference type="InterPro" id="IPR032098">
    <property type="entry name" value="Acyltransf_C"/>
</dbReference>
<dbReference type="RefSeq" id="XP_005099244.1">
    <property type="nucleotide sequence ID" value="XM_005099187.3"/>
</dbReference>
<evidence type="ECO:0000259" key="5">
    <source>
        <dbReference type="SMART" id="SM00563"/>
    </source>
</evidence>
<evidence type="ECO:0000256" key="3">
    <source>
        <dbReference type="ARBA" id="ARBA00023315"/>
    </source>
</evidence>
<sequence>MLTVVILIQNLRWMVPTTFMIGAAPAYITVWTAWRALSAILPRWVYVKGDDFLFSTYKRNVLFCFETLTGTELMFYGDPESMKELVLGENALYISNHQCTVDWVMASSVALRRGSLGRLRYVLKDGLRYLPLYGFYLGMHGSVFVKRAGRFSKEKAEKQLSRDAKDKKPMWLVIFPEGTRFNPELPNVIEESKQFTQSQGLEPLNTVLYPRIRAVQVCVEQLRNSVESLYDVTLAYSNTFDYDKGQRRPSPTMQDFLMGHSQRVHVHIQRIPISDVPSEPEELKTWLYQRFQEKEKLLNYFYSAPSDKEAKFPGEAITKPLPLTYVLPSFLLWGGAFAVANWFKQSRDLYWKAGSIIGCAGLIWMGIHR</sequence>
<dbReference type="Pfam" id="PF16076">
    <property type="entry name" value="Acyltransf_C"/>
    <property type="match status" value="1"/>
</dbReference>
<feature type="transmembrane region" description="Helical" evidence="4">
    <location>
        <begin position="323"/>
        <end position="343"/>
    </location>
</feature>
<dbReference type="SUPFAM" id="SSF69593">
    <property type="entry name" value="Glycerol-3-phosphate (1)-acyltransferase"/>
    <property type="match status" value="1"/>
</dbReference>
<keyword evidence="4" id="KW-0472">Membrane</keyword>
<keyword evidence="2" id="KW-0808">Transferase</keyword>
<protein>
    <submittedName>
        <fullName evidence="7 8">1-acyl-sn-glycerol-3-phosphate acyltransferase epsilon</fullName>
    </submittedName>
</protein>
<evidence type="ECO:0000256" key="1">
    <source>
        <dbReference type="ARBA" id="ARBA00008655"/>
    </source>
</evidence>
<evidence type="ECO:0000313" key="6">
    <source>
        <dbReference type="Proteomes" id="UP000694888"/>
    </source>
</evidence>
<keyword evidence="4" id="KW-0812">Transmembrane</keyword>
<feature type="transmembrane region" description="Helical" evidence="4">
    <location>
        <begin position="349"/>
        <end position="367"/>
    </location>
</feature>
<dbReference type="GO" id="GO:0016746">
    <property type="term" value="F:acyltransferase activity"/>
    <property type="evidence" value="ECO:0007669"/>
    <property type="project" value="UniProtKB-KW"/>
</dbReference>
<feature type="domain" description="Phospholipid/glycerol acyltransferase" evidence="5">
    <location>
        <begin position="91"/>
        <end position="216"/>
    </location>
</feature>
<accession>A0ABM1VTZ0</accession>
<dbReference type="SMART" id="SM00563">
    <property type="entry name" value="PlsC"/>
    <property type="match status" value="1"/>
</dbReference>
<keyword evidence="6" id="KW-1185">Reference proteome</keyword>
<evidence type="ECO:0000313" key="8">
    <source>
        <dbReference type="RefSeq" id="XP_035825882.1"/>
    </source>
</evidence>
<feature type="transmembrane region" description="Helical" evidence="4">
    <location>
        <begin position="13"/>
        <end position="34"/>
    </location>
</feature>
<dbReference type="Pfam" id="PF01553">
    <property type="entry name" value="Acyltransferase"/>
    <property type="match status" value="1"/>
</dbReference>
<evidence type="ECO:0000256" key="4">
    <source>
        <dbReference type="SAM" id="Phobius"/>
    </source>
</evidence>
<keyword evidence="4" id="KW-1133">Transmembrane helix</keyword>
<dbReference type="PANTHER" id="PTHR10983:SF73">
    <property type="entry name" value="1-ACYL-SN-GLYCEROL-3-PHOSPHATE ACYLTRANSFERASE EPSILON"/>
    <property type="match status" value="1"/>
</dbReference>
<dbReference type="GeneID" id="101854086"/>
<dbReference type="CDD" id="cd07990">
    <property type="entry name" value="LPLAT_LCLAT1-like"/>
    <property type="match status" value="1"/>
</dbReference>
<evidence type="ECO:0000256" key="2">
    <source>
        <dbReference type="ARBA" id="ARBA00022679"/>
    </source>
</evidence>
<gene>
    <name evidence="7 8" type="primary">LOC101854086</name>
</gene>
<dbReference type="Proteomes" id="UP000694888">
    <property type="component" value="Unplaced"/>
</dbReference>
<reference evidence="7 8" key="1">
    <citation type="submission" date="2025-05" db="UniProtKB">
        <authorList>
            <consortium name="RefSeq"/>
        </authorList>
    </citation>
    <scope>IDENTIFICATION</scope>
</reference>
<organism evidence="6 8">
    <name type="scientific">Aplysia californica</name>
    <name type="common">California sea hare</name>
    <dbReference type="NCBI Taxonomy" id="6500"/>
    <lineage>
        <taxon>Eukaryota</taxon>
        <taxon>Metazoa</taxon>
        <taxon>Spiralia</taxon>
        <taxon>Lophotrochozoa</taxon>
        <taxon>Mollusca</taxon>
        <taxon>Gastropoda</taxon>
        <taxon>Heterobranchia</taxon>
        <taxon>Euthyneura</taxon>
        <taxon>Tectipleura</taxon>
        <taxon>Aplysiida</taxon>
        <taxon>Aplysioidea</taxon>
        <taxon>Aplysiidae</taxon>
        <taxon>Aplysia</taxon>
    </lineage>
</organism>
<evidence type="ECO:0000313" key="7">
    <source>
        <dbReference type="RefSeq" id="XP_005099244.1"/>
    </source>
</evidence>
<name>A0ABM1VTZ0_APLCA</name>
<dbReference type="RefSeq" id="XP_035825882.1">
    <property type="nucleotide sequence ID" value="XM_035969989.1"/>
</dbReference>
<dbReference type="PANTHER" id="PTHR10983">
    <property type="entry name" value="1-ACYLGLYCEROL-3-PHOSPHATE ACYLTRANSFERASE-RELATED"/>
    <property type="match status" value="1"/>
</dbReference>